<sequence length="164" mass="18625">MGFLGVPTLLNSYMPVPSEPNSDLAAKKLRVDRMAIPEYPMLDDNSVRFQSPTLFSGPERLVLLRSVYVGVSPPNNPPSIQGFHCHNHLYYPDKVLLLESFIRTILEDSLGLWRTMLMVEDTALDSCNEESVRSWFNERIRQRNSGLHRITAIKRAGKGQPLTK</sequence>
<dbReference type="Proteomes" id="UP000250266">
    <property type="component" value="Unassembled WGS sequence"/>
</dbReference>
<keyword evidence="2" id="KW-1185">Reference proteome</keyword>
<evidence type="ECO:0000313" key="2">
    <source>
        <dbReference type="Proteomes" id="UP000250266"/>
    </source>
</evidence>
<accession>A0A8E2JBR1</accession>
<reference evidence="1 2" key="1">
    <citation type="journal article" date="2016" name="Nat. Commun.">
        <title>Ectomycorrhizal ecology is imprinted in the genome of the dominant symbiotic fungus Cenococcum geophilum.</title>
        <authorList>
            <consortium name="DOE Joint Genome Institute"/>
            <person name="Peter M."/>
            <person name="Kohler A."/>
            <person name="Ohm R.A."/>
            <person name="Kuo A."/>
            <person name="Krutzmann J."/>
            <person name="Morin E."/>
            <person name="Arend M."/>
            <person name="Barry K.W."/>
            <person name="Binder M."/>
            <person name="Choi C."/>
            <person name="Clum A."/>
            <person name="Copeland A."/>
            <person name="Grisel N."/>
            <person name="Haridas S."/>
            <person name="Kipfer T."/>
            <person name="LaButti K."/>
            <person name="Lindquist E."/>
            <person name="Lipzen A."/>
            <person name="Maire R."/>
            <person name="Meier B."/>
            <person name="Mihaltcheva S."/>
            <person name="Molinier V."/>
            <person name="Murat C."/>
            <person name="Poggeler S."/>
            <person name="Quandt C.A."/>
            <person name="Sperisen C."/>
            <person name="Tritt A."/>
            <person name="Tisserant E."/>
            <person name="Crous P.W."/>
            <person name="Henrissat B."/>
            <person name="Nehls U."/>
            <person name="Egli S."/>
            <person name="Spatafora J.W."/>
            <person name="Grigoriev I.V."/>
            <person name="Martin F.M."/>
        </authorList>
    </citation>
    <scope>NUCLEOTIDE SEQUENCE [LARGE SCALE GENOMIC DNA]</scope>
    <source>
        <strain evidence="1 2">CBS 459.81</strain>
    </source>
</reference>
<protein>
    <submittedName>
        <fullName evidence="1">Uncharacterized protein</fullName>
    </submittedName>
</protein>
<gene>
    <name evidence="1" type="ORF">K432DRAFT_419133</name>
</gene>
<dbReference type="OrthoDB" id="3700556at2759"/>
<organism evidence="1 2">
    <name type="scientific">Lepidopterella palustris CBS 459.81</name>
    <dbReference type="NCBI Taxonomy" id="1314670"/>
    <lineage>
        <taxon>Eukaryota</taxon>
        <taxon>Fungi</taxon>
        <taxon>Dikarya</taxon>
        <taxon>Ascomycota</taxon>
        <taxon>Pezizomycotina</taxon>
        <taxon>Dothideomycetes</taxon>
        <taxon>Pleosporomycetidae</taxon>
        <taxon>Mytilinidiales</taxon>
        <taxon>Argynnaceae</taxon>
        <taxon>Lepidopterella</taxon>
    </lineage>
</organism>
<evidence type="ECO:0000313" key="1">
    <source>
        <dbReference type="EMBL" id="OCK76593.1"/>
    </source>
</evidence>
<dbReference type="AlphaFoldDB" id="A0A8E2JBR1"/>
<proteinExistence type="predicted"/>
<dbReference type="EMBL" id="KV745197">
    <property type="protein sequence ID" value="OCK76593.1"/>
    <property type="molecule type" value="Genomic_DNA"/>
</dbReference>
<name>A0A8E2JBR1_9PEZI</name>